<dbReference type="AlphaFoldDB" id="D5RH18"/>
<dbReference type="SUPFAM" id="SSF55729">
    <property type="entry name" value="Acyl-CoA N-acyltransferases (Nat)"/>
    <property type="match status" value="1"/>
</dbReference>
<dbReference type="InterPro" id="IPR052742">
    <property type="entry name" value="Mito_N-acetyltransferase"/>
</dbReference>
<sequence length="174" mass="18619">MSLTPPAAPADTALRLRPATAADRAAIAAIILPTIRAGETYSLPQDLPEQAALDYWLGDDRESFVAEDAQGTILGTYYLRANQGGRGAHVCNCGYMTAAHASGRGVARAMCAHSLAHAKRRGYRAMQFNFVVSSNRRAVLLWQSMGFAVVGTLPGAFDHPALGFVDALVMFRPL</sequence>
<protein>
    <submittedName>
        <fullName evidence="2">Acetyltransferase, GNAT family</fullName>
    </submittedName>
</protein>
<dbReference type="Gene3D" id="3.40.630.30">
    <property type="match status" value="1"/>
</dbReference>
<dbReference type="InterPro" id="IPR016181">
    <property type="entry name" value="Acyl_CoA_acyltransferase"/>
</dbReference>
<dbReference type="Proteomes" id="UP000005324">
    <property type="component" value="Unassembled WGS sequence"/>
</dbReference>
<dbReference type="HOGENOM" id="CLU_013985_42_2_5"/>
<evidence type="ECO:0000313" key="2">
    <source>
        <dbReference type="EMBL" id="EFH13397.1"/>
    </source>
</evidence>
<name>D5RH18_9PROT</name>
<keyword evidence="3" id="KW-1185">Reference proteome</keyword>
<feature type="domain" description="N-acetyltransferase" evidence="1">
    <location>
        <begin position="14"/>
        <end position="174"/>
    </location>
</feature>
<dbReference type="GO" id="GO:0016747">
    <property type="term" value="F:acyltransferase activity, transferring groups other than amino-acyl groups"/>
    <property type="evidence" value="ECO:0007669"/>
    <property type="project" value="InterPro"/>
</dbReference>
<proteinExistence type="predicted"/>
<dbReference type="PANTHER" id="PTHR43138:SF1">
    <property type="entry name" value="N-ACETYLTRANSFERASE ACA1"/>
    <property type="match status" value="1"/>
</dbReference>
<dbReference type="PROSITE" id="PS51186">
    <property type="entry name" value="GNAT"/>
    <property type="match status" value="1"/>
</dbReference>
<gene>
    <name evidence="2" type="ORF">HMPREF0731_0377</name>
</gene>
<accession>D5RH18</accession>
<evidence type="ECO:0000313" key="3">
    <source>
        <dbReference type="Proteomes" id="UP000005324"/>
    </source>
</evidence>
<dbReference type="RefSeq" id="WP_007005628.1">
    <property type="nucleotide sequence ID" value="NZ_GG770783.1"/>
</dbReference>
<dbReference type="CDD" id="cd04301">
    <property type="entry name" value="NAT_SF"/>
    <property type="match status" value="1"/>
</dbReference>
<organism evidence="2 3">
    <name type="scientific">Pseudoroseomonas cervicalis ATCC 49957</name>
    <dbReference type="NCBI Taxonomy" id="525371"/>
    <lineage>
        <taxon>Bacteria</taxon>
        <taxon>Pseudomonadati</taxon>
        <taxon>Pseudomonadota</taxon>
        <taxon>Alphaproteobacteria</taxon>
        <taxon>Acetobacterales</taxon>
        <taxon>Roseomonadaceae</taxon>
        <taxon>Roseomonas</taxon>
    </lineage>
</organism>
<evidence type="ECO:0000259" key="1">
    <source>
        <dbReference type="PROSITE" id="PS51186"/>
    </source>
</evidence>
<dbReference type="EMBL" id="ADVL01000073">
    <property type="protein sequence ID" value="EFH13397.1"/>
    <property type="molecule type" value="Genomic_DNA"/>
</dbReference>
<dbReference type="PANTHER" id="PTHR43138">
    <property type="entry name" value="ACETYLTRANSFERASE, GNAT FAMILY"/>
    <property type="match status" value="1"/>
</dbReference>
<comment type="caution">
    <text evidence="2">The sequence shown here is derived from an EMBL/GenBank/DDBJ whole genome shotgun (WGS) entry which is preliminary data.</text>
</comment>
<dbReference type="InterPro" id="IPR000182">
    <property type="entry name" value="GNAT_dom"/>
</dbReference>
<keyword evidence="2" id="KW-0808">Transferase</keyword>
<reference evidence="2 3" key="1">
    <citation type="submission" date="2010-04" db="EMBL/GenBank/DDBJ databases">
        <authorList>
            <person name="Qin X."/>
            <person name="Bachman B."/>
            <person name="Battles P."/>
            <person name="Bell A."/>
            <person name="Bess C."/>
            <person name="Bickham C."/>
            <person name="Chaboub L."/>
            <person name="Chen D."/>
            <person name="Coyle M."/>
            <person name="Deiros D.R."/>
            <person name="Dinh H."/>
            <person name="Forbes L."/>
            <person name="Fowler G."/>
            <person name="Francisco L."/>
            <person name="Fu Q."/>
            <person name="Gubbala S."/>
            <person name="Hale W."/>
            <person name="Han Y."/>
            <person name="Hemphill L."/>
            <person name="Highlander S.K."/>
            <person name="Hirani K."/>
            <person name="Hogues M."/>
            <person name="Jackson L."/>
            <person name="Jakkamsetti A."/>
            <person name="Javaid M."/>
            <person name="Jiang H."/>
            <person name="Korchina V."/>
            <person name="Kovar C."/>
            <person name="Lara F."/>
            <person name="Lee S."/>
            <person name="Mata R."/>
            <person name="Mathew T."/>
            <person name="Moen C."/>
            <person name="Morales K."/>
            <person name="Munidasa M."/>
            <person name="Nazareth L."/>
            <person name="Ngo R."/>
            <person name="Nguyen L."/>
            <person name="Okwuonu G."/>
            <person name="Ongeri F."/>
            <person name="Patil S."/>
            <person name="Petrosino J."/>
            <person name="Pham C."/>
            <person name="Pham P."/>
            <person name="Pu L.-L."/>
            <person name="Puazo M."/>
            <person name="Raj R."/>
            <person name="Reid J."/>
            <person name="Rouhana J."/>
            <person name="Saada N."/>
            <person name="Shang Y."/>
            <person name="Simmons D."/>
            <person name="Thornton R."/>
            <person name="Warren J."/>
            <person name="Weissenberger G."/>
            <person name="Zhang J."/>
            <person name="Zhang L."/>
            <person name="Zhou C."/>
            <person name="Zhu D."/>
            <person name="Muzny D."/>
            <person name="Worley K."/>
            <person name="Gibbs R."/>
        </authorList>
    </citation>
    <scope>NUCLEOTIDE SEQUENCE [LARGE SCALE GENOMIC DNA]</scope>
    <source>
        <strain evidence="2 3">ATCC 49957</strain>
    </source>
</reference>
<dbReference type="Pfam" id="PF00583">
    <property type="entry name" value="Acetyltransf_1"/>
    <property type="match status" value="1"/>
</dbReference>